<feature type="transmembrane region" description="Helical" evidence="11">
    <location>
        <begin position="561"/>
        <end position="581"/>
    </location>
</feature>
<evidence type="ECO:0000256" key="7">
    <source>
        <dbReference type="ARBA" id="ARBA00023170"/>
    </source>
</evidence>
<feature type="transmembrane region" description="Helical" evidence="11">
    <location>
        <begin position="355"/>
        <end position="373"/>
    </location>
</feature>
<organism evidence="14">
    <name type="scientific">Lotharella globosa</name>
    <dbReference type="NCBI Taxonomy" id="91324"/>
    <lineage>
        <taxon>Eukaryota</taxon>
        <taxon>Sar</taxon>
        <taxon>Rhizaria</taxon>
        <taxon>Cercozoa</taxon>
        <taxon>Chlorarachniophyceae</taxon>
        <taxon>Lotharella</taxon>
    </lineage>
</organism>
<dbReference type="Pfam" id="PF00060">
    <property type="entry name" value="Lig_chan"/>
    <property type="match status" value="1"/>
</dbReference>
<evidence type="ECO:0000256" key="9">
    <source>
        <dbReference type="ARBA" id="ARBA00023286"/>
    </source>
</evidence>
<protein>
    <recommendedName>
        <fullName evidence="13">Ionotropic glutamate receptor C-terminal domain-containing protein</fullName>
    </recommendedName>
</protein>
<evidence type="ECO:0000256" key="5">
    <source>
        <dbReference type="ARBA" id="ARBA00023065"/>
    </source>
</evidence>
<evidence type="ECO:0000259" key="13">
    <source>
        <dbReference type="Pfam" id="PF00060"/>
    </source>
</evidence>
<dbReference type="PANTHER" id="PTHR18966">
    <property type="entry name" value="IONOTROPIC GLUTAMATE RECEPTOR"/>
    <property type="match status" value="1"/>
</dbReference>
<dbReference type="SUPFAM" id="SSF53850">
    <property type="entry name" value="Periplasmic binding protein-like II"/>
    <property type="match status" value="1"/>
</dbReference>
<evidence type="ECO:0000256" key="10">
    <source>
        <dbReference type="ARBA" id="ARBA00023303"/>
    </source>
</evidence>
<keyword evidence="5" id="KW-0406">Ion transport</keyword>
<evidence type="ECO:0000256" key="4">
    <source>
        <dbReference type="ARBA" id="ARBA00022989"/>
    </source>
</evidence>
<proteinExistence type="predicted"/>
<dbReference type="EMBL" id="HBIV01031225">
    <property type="protein sequence ID" value="CAE0670628.1"/>
    <property type="molecule type" value="Transcribed_RNA"/>
</dbReference>
<feature type="signal peptide" evidence="12">
    <location>
        <begin position="1"/>
        <end position="17"/>
    </location>
</feature>
<dbReference type="Gene3D" id="1.10.287.70">
    <property type="match status" value="1"/>
</dbReference>
<feature type="domain" description="Ionotropic glutamate receptor C-terminal" evidence="13">
    <location>
        <begin position="290"/>
        <end position="482"/>
    </location>
</feature>
<keyword evidence="10" id="KW-0407">Ion channel</keyword>
<gene>
    <name evidence="14" type="ORF">LGLO00237_LOCUS22267</name>
</gene>
<feature type="chain" id="PRO_5031342744" description="Ionotropic glutamate receptor C-terminal domain-containing protein" evidence="12">
    <location>
        <begin position="18"/>
        <end position="779"/>
    </location>
</feature>
<keyword evidence="8" id="KW-0325">Glycoprotein</keyword>
<dbReference type="InterPro" id="IPR015683">
    <property type="entry name" value="Ionotropic_Glu_rcpt"/>
</dbReference>
<keyword evidence="12" id="KW-0732">Signal</keyword>
<keyword evidence="3 11" id="KW-0812">Transmembrane</keyword>
<reference evidence="14" key="1">
    <citation type="submission" date="2021-01" db="EMBL/GenBank/DDBJ databases">
        <authorList>
            <person name="Corre E."/>
            <person name="Pelletier E."/>
            <person name="Niang G."/>
            <person name="Scheremetjew M."/>
            <person name="Finn R."/>
            <person name="Kale V."/>
            <person name="Holt S."/>
            <person name="Cochrane G."/>
            <person name="Meng A."/>
            <person name="Brown T."/>
            <person name="Cohen L."/>
        </authorList>
    </citation>
    <scope>NUCLEOTIDE SEQUENCE</scope>
    <source>
        <strain evidence="14">CCCM811</strain>
    </source>
</reference>
<keyword evidence="7" id="KW-0675">Receptor</keyword>
<evidence type="ECO:0000256" key="3">
    <source>
        <dbReference type="ARBA" id="ARBA00022692"/>
    </source>
</evidence>
<evidence type="ECO:0000256" key="1">
    <source>
        <dbReference type="ARBA" id="ARBA00004141"/>
    </source>
</evidence>
<keyword evidence="6 11" id="KW-0472">Membrane</keyword>
<keyword evidence="9" id="KW-1071">Ligand-gated ion channel</keyword>
<dbReference type="InterPro" id="IPR001320">
    <property type="entry name" value="Iontro_rcpt_C"/>
</dbReference>
<evidence type="ECO:0000256" key="11">
    <source>
        <dbReference type="SAM" id="Phobius"/>
    </source>
</evidence>
<feature type="transmembrane region" description="Helical" evidence="11">
    <location>
        <begin position="289"/>
        <end position="309"/>
    </location>
</feature>
<comment type="subcellular location">
    <subcellularLocation>
        <location evidence="1">Membrane</location>
        <topology evidence="1">Multi-pass membrane protein</topology>
    </subcellularLocation>
</comment>
<dbReference type="SUPFAM" id="SSF81324">
    <property type="entry name" value="Voltage-gated potassium channels"/>
    <property type="match status" value="1"/>
</dbReference>
<sequence>MLRSLLLVGLAPLATESEGFGAASCPCVDPYPYLTGIERRNNGTASECVVSESGSCIPTSYGSRGCQPYDNTTSSKCANPSGIPYVDRPPWCPMSWCYVDVQNCNRKPAESAVFPNAYHQPGQNSTKQRLHYSYETCGFSNKFAIEPHEQFLRNLPVLRVSFPGDSGSGYTIVTTSDGTRAGSVVDFFLNKLFREYGITYEIHPISDASKAFSPTSSFTACAYEVSLNATDICIGNFWPTTARREFVDFCADIYRDSFKLVVYKEDQISALDPSQWKEALAAPWKPFTAAAWAGVVLSLIYAAITMWIVEGWTNDDDYPQDSNVKNVASSLFYSFQSFFGNGDFRWTPHTFPGRLALTALGVFSLIVLTLYTGQVTTILLRRDENGRVNSLEAAMEQGLKVCALSASMLSLTARYSDMGALGVPVANAQEALVKMDNGECSGVLLTEDEWTAARAGLYTEDDPSKHCNKIQVGDTVYVSGNSVPVRTDLQAPLSWAISKLLAEGEYIESSDEAKRDFLPNVQCAESEDLEESVRSLGIMTYDEMVPSAIRLTLPDVGVGEMMGSFIIAFGACTLAIVLFLIKEELRGHGCCYRKICCRQDKMETRLTDGDSKRDMLSMPMSIVNYGEGEVKKPQDVESVDGKTDSRSRRSTFTRTSVTSVDGVPMRTSTANLLDAQEYLKVPSLMERFFGFKSDDPRNQCADADPQTLDIMAKMLYGRKKTVRGTAKYVKSDMQLKIQDVPMLLELITKAVADERRKELCSKHFPQNSHRQSTPRKRTI</sequence>
<evidence type="ECO:0000256" key="6">
    <source>
        <dbReference type="ARBA" id="ARBA00023136"/>
    </source>
</evidence>
<evidence type="ECO:0000313" key="14">
    <source>
        <dbReference type="EMBL" id="CAE0670628.1"/>
    </source>
</evidence>
<evidence type="ECO:0000256" key="12">
    <source>
        <dbReference type="SAM" id="SignalP"/>
    </source>
</evidence>
<evidence type="ECO:0000256" key="8">
    <source>
        <dbReference type="ARBA" id="ARBA00023180"/>
    </source>
</evidence>
<dbReference type="AlphaFoldDB" id="A0A7S3Z3R0"/>
<accession>A0A7S3Z3R0</accession>
<dbReference type="GO" id="GO:0016020">
    <property type="term" value="C:membrane"/>
    <property type="evidence" value="ECO:0007669"/>
    <property type="project" value="UniProtKB-SubCell"/>
</dbReference>
<keyword evidence="4 11" id="KW-1133">Transmembrane helix</keyword>
<dbReference type="GO" id="GO:0015276">
    <property type="term" value="F:ligand-gated monoatomic ion channel activity"/>
    <property type="evidence" value="ECO:0007669"/>
    <property type="project" value="InterPro"/>
</dbReference>
<dbReference type="Gene3D" id="3.40.190.10">
    <property type="entry name" value="Periplasmic binding protein-like II"/>
    <property type="match status" value="1"/>
</dbReference>
<keyword evidence="2" id="KW-0813">Transport</keyword>
<evidence type="ECO:0000256" key="2">
    <source>
        <dbReference type="ARBA" id="ARBA00022448"/>
    </source>
</evidence>
<name>A0A7S3Z3R0_9EUKA</name>